<reference evidence="1" key="1">
    <citation type="submission" date="2023-06" db="EMBL/GenBank/DDBJ databases">
        <authorList>
            <person name="Zhang S."/>
        </authorList>
    </citation>
    <scope>NUCLEOTIDE SEQUENCE</scope>
    <source>
        <strain evidence="1">SG2303</strain>
    </source>
</reference>
<evidence type="ECO:0000313" key="1">
    <source>
        <dbReference type="EMBL" id="MDN0075622.1"/>
    </source>
</evidence>
<dbReference type="EMBL" id="JAUEDK010000019">
    <property type="protein sequence ID" value="MDN0075622.1"/>
    <property type="molecule type" value="Genomic_DNA"/>
</dbReference>
<protein>
    <submittedName>
        <fullName evidence="1">Uncharacterized protein</fullName>
    </submittedName>
</protein>
<accession>A0ABT7XPB9</accession>
<name>A0ABT7XPB9_9NEIS</name>
<keyword evidence="2" id="KW-1185">Reference proteome</keyword>
<dbReference type="RefSeq" id="WP_289830256.1">
    <property type="nucleotide sequence ID" value="NZ_JAUEDK010000019.1"/>
</dbReference>
<dbReference type="Proteomes" id="UP001168540">
    <property type="component" value="Unassembled WGS sequence"/>
</dbReference>
<organism evidence="1 2">
    <name type="scientific">Crenobacter oryzisoli</name>
    <dbReference type="NCBI Taxonomy" id="3056844"/>
    <lineage>
        <taxon>Bacteria</taxon>
        <taxon>Pseudomonadati</taxon>
        <taxon>Pseudomonadota</taxon>
        <taxon>Betaproteobacteria</taxon>
        <taxon>Neisseriales</taxon>
        <taxon>Neisseriaceae</taxon>
        <taxon>Crenobacter</taxon>
    </lineage>
</organism>
<gene>
    <name evidence="1" type="ORF">QU481_12035</name>
</gene>
<sequence length="115" mass="12736">MNLYTRIAVQETRRMQDRIAKLNQRLPSILRGERLTEALACAGLDARIDYSHDDGVLVQLHGPIDTLPALLVTVEEISRPFGRALVRAGQADRHQLLPPGHEENGGVITLDLIGH</sequence>
<comment type="caution">
    <text evidence="1">The sequence shown here is derived from an EMBL/GenBank/DDBJ whole genome shotgun (WGS) entry which is preliminary data.</text>
</comment>
<evidence type="ECO:0000313" key="2">
    <source>
        <dbReference type="Proteomes" id="UP001168540"/>
    </source>
</evidence>
<proteinExistence type="predicted"/>